<dbReference type="InterPro" id="IPR011009">
    <property type="entry name" value="Kinase-like_dom_sf"/>
</dbReference>
<dbReference type="EMBL" id="JACGCI010000103">
    <property type="protein sequence ID" value="KAF6745658.1"/>
    <property type="molecule type" value="Genomic_DNA"/>
</dbReference>
<feature type="domain" description="Fungal-type protein kinase" evidence="2">
    <location>
        <begin position="501"/>
        <end position="614"/>
    </location>
</feature>
<feature type="domain" description="Fungal-type protein kinase" evidence="2">
    <location>
        <begin position="157"/>
        <end position="353"/>
    </location>
</feature>
<proteinExistence type="predicted"/>
<feature type="region of interest" description="Disordered" evidence="1">
    <location>
        <begin position="722"/>
        <end position="778"/>
    </location>
</feature>
<dbReference type="InterPro" id="IPR040976">
    <property type="entry name" value="Pkinase_fungal"/>
</dbReference>
<dbReference type="PANTHER" id="PTHR38248">
    <property type="entry name" value="FUNK1 6"/>
    <property type="match status" value="1"/>
</dbReference>
<evidence type="ECO:0000259" key="2">
    <source>
        <dbReference type="Pfam" id="PF17667"/>
    </source>
</evidence>
<dbReference type="AlphaFoldDB" id="A0A8H6HH07"/>
<reference evidence="3 4" key="1">
    <citation type="submission" date="2020-07" db="EMBL/GenBank/DDBJ databases">
        <title>Comparative genomics of pyrophilous fungi reveals a link between fire events and developmental genes.</title>
        <authorList>
            <consortium name="DOE Joint Genome Institute"/>
            <person name="Steindorff A.S."/>
            <person name="Carver A."/>
            <person name="Calhoun S."/>
            <person name="Stillman K."/>
            <person name="Liu H."/>
            <person name="Lipzen A."/>
            <person name="Pangilinan J."/>
            <person name="Labutti K."/>
            <person name="Bruns T.D."/>
            <person name="Grigoriev I.V."/>
        </authorList>
    </citation>
    <scope>NUCLEOTIDE SEQUENCE [LARGE SCALE GENOMIC DNA]</scope>
    <source>
        <strain evidence="3 4">CBS 144469</strain>
    </source>
</reference>
<evidence type="ECO:0000256" key="1">
    <source>
        <dbReference type="SAM" id="MobiDB-lite"/>
    </source>
</evidence>
<evidence type="ECO:0000313" key="3">
    <source>
        <dbReference type="EMBL" id="KAF6745658.1"/>
    </source>
</evidence>
<name>A0A8H6HH07_9AGAR</name>
<dbReference type="PANTHER" id="PTHR38248:SF2">
    <property type="entry name" value="FUNK1 11"/>
    <property type="match status" value="1"/>
</dbReference>
<evidence type="ECO:0000313" key="4">
    <source>
        <dbReference type="Proteomes" id="UP000521943"/>
    </source>
</evidence>
<feature type="compositionally biased region" description="Basic and acidic residues" evidence="1">
    <location>
        <begin position="750"/>
        <end position="760"/>
    </location>
</feature>
<dbReference type="Pfam" id="PF17667">
    <property type="entry name" value="Pkinase_fungal"/>
    <property type="match status" value="2"/>
</dbReference>
<dbReference type="Proteomes" id="UP000521943">
    <property type="component" value="Unassembled WGS sequence"/>
</dbReference>
<dbReference type="SUPFAM" id="SSF56112">
    <property type="entry name" value="Protein kinase-like (PK-like)"/>
    <property type="match status" value="1"/>
</dbReference>
<accession>A0A8H6HH07</accession>
<keyword evidence="4" id="KW-1185">Reference proteome</keyword>
<dbReference type="Gene3D" id="1.10.510.10">
    <property type="entry name" value="Transferase(Phosphotransferase) domain 1"/>
    <property type="match status" value="1"/>
</dbReference>
<protein>
    <recommendedName>
        <fullName evidence="2">Fungal-type protein kinase domain-containing protein</fullName>
    </recommendedName>
</protein>
<organism evidence="3 4">
    <name type="scientific">Ephemerocybe angulata</name>
    <dbReference type="NCBI Taxonomy" id="980116"/>
    <lineage>
        <taxon>Eukaryota</taxon>
        <taxon>Fungi</taxon>
        <taxon>Dikarya</taxon>
        <taxon>Basidiomycota</taxon>
        <taxon>Agaricomycotina</taxon>
        <taxon>Agaricomycetes</taxon>
        <taxon>Agaricomycetidae</taxon>
        <taxon>Agaricales</taxon>
        <taxon>Agaricineae</taxon>
        <taxon>Psathyrellaceae</taxon>
        <taxon>Ephemerocybe</taxon>
    </lineage>
</organism>
<comment type="caution">
    <text evidence="3">The sequence shown here is derived from an EMBL/GenBank/DDBJ whole genome shotgun (WGS) entry which is preliminary data.</text>
</comment>
<gene>
    <name evidence="3" type="ORF">DFP72DRAFT_1051281</name>
</gene>
<sequence length="778" mass="87572">MSNQTIRVEAMTRDLVDCTFETFAHHYLPKPNEGLVDTVLAALVTVGVLEKRPMHCDLSSTSPSSGKFAQFSEHFFATGLKQTTAHGLFADTAEKIMDILALETKSHLGEDRRSPPPDEPYKHRLFSRSNRRLASVATKSDCRVDACLLGSSNDAGVGCHQILIPFLIHSTEGNDVVQIREELLLTANLIMNGDARRMFLYGITIESDRVSVWYFSRNHSVKADSFSFVKHPERLIHLFVSLFSANDEALGLDPNIVLYPKESSGNPSYIYRFSNGSVDECRLFKSTEAIGDHTGSLRVSGHTTRVWKAVEVANIDGDPLTGTGDGMKAEGVVIKDVWIDATAETEKEIQDKIFKSINEFVESPEPWKGHPCLAKFTPLQFADLESLIVDKQYRKCFLRIRETHQSQPSKAVAKDSWMHDDPFTVSETPQTAIPPQLPSTLGATNLVQSAPDNVNGRIEARYPPKKRCFFMFDEICTRVSHLPTFGDAVDILRQTYTVLLLMFCAGWIHRDISTGNILAMEGKQGKWLLKLADLEYAEPFPATVPPGRENWRIGTPFFMATELQRGHYFTLTKAAEDQDPSYLETEVQNSSADPETNVVHNLQHDLESLWWIGFYLGTVKVGPNLQSALWCRDMGIFCGHLEANPDSRHQLLLRGFPKELQETFHPGLKTFMALWRKLGNNMMASYQRRSPGDVTDKSTYAHISWHFVTFLDALEDSRNQWGPVPLLIPGARESKKRARREKAEEEEDDKGVRSHADPSRTSDIGPSMKRPRVSDNEL</sequence>
<dbReference type="OrthoDB" id="3271139at2759"/>